<organism evidence="17 18">
    <name type="scientific">Mucilaginibacter gossypiicola</name>
    <dbReference type="NCBI Taxonomy" id="551995"/>
    <lineage>
        <taxon>Bacteria</taxon>
        <taxon>Pseudomonadati</taxon>
        <taxon>Bacteroidota</taxon>
        <taxon>Sphingobacteriia</taxon>
        <taxon>Sphingobacteriales</taxon>
        <taxon>Sphingobacteriaceae</taxon>
        <taxon>Mucilaginibacter</taxon>
    </lineage>
</organism>
<dbReference type="PROSITE" id="PS01124">
    <property type="entry name" value="HTH_ARAC_FAMILY_2"/>
    <property type="match status" value="1"/>
</dbReference>
<dbReference type="FunFam" id="1.10.287.130:FF:000045">
    <property type="entry name" value="Two-component system sensor histidine kinase/response regulator"/>
    <property type="match status" value="1"/>
</dbReference>
<dbReference type="CDD" id="cd17574">
    <property type="entry name" value="REC_OmpR"/>
    <property type="match status" value="1"/>
</dbReference>
<dbReference type="Pfam" id="PF02518">
    <property type="entry name" value="HATPase_c"/>
    <property type="match status" value="1"/>
</dbReference>
<dbReference type="InterPro" id="IPR003594">
    <property type="entry name" value="HATPase_dom"/>
</dbReference>
<dbReference type="PROSITE" id="PS00041">
    <property type="entry name" value="HTH_ARAC_FAMILY_1"/>
    <property type="match status" value="1"/>
</dbReference>
<dbReference type="SMART" id="SM00388">
    <property type="entry name" value="HisKA"/>
    <property type="match status" value="1"/>
</dbReference>
<evidence type="ECO:0000256" key="10">
    <source>
        <dbReference type="ARBA" id="ARBA00023125"/>
    </source>
</evidence>
<dbReference type="InterPro" id="IPR036890">
    <property type="entry name" value="HATPase_C_sf"/>
</dbReference>
<feature type="domain" description="HTH araC/xylS-type" evidence="14">
    <location>
        <begin position="825"/>
        <end position="924"/>
    </location>
</feature>
<accession>A0A1H8TKI2</accession>
<evidence type="ECO:0000313" key="17">
    <source>
        <dbReference type="EMBL" id="SEO91296.1"/>
    </source>
</evidence>
<evidence type="ECO:0000256" key="7">
    <source>
        <dbReference type="ARBA" id="ARBA00022840"/>
    </source>
</evidence>
<dbReference type="InterPro" id="IPR003661">
    <property type="entry name" value="HisK_dim/P_dom"/>
</dbReference>
<dbReference type="Pfam" id="PF13407">
    <property type="entry name" value="Peripla_BP_4"/>
    <property type="match status" value="1"/>
</dbReference>
<protein>
    <recommendedName>
        <fullName evidence="2">histidine kinase</fullName>
        <ecNumber evidence="2">2.7.13.3</ecNumber>
    </recommendedName>
</protein>
<dbReference type="PANTHER" id="PTHR43547">
    <property type="entry name" value="TWO-COMPONENT HISTIDINE KINASE"/>
    <property type="match status" value="1"/>
</dbReference>
<comment type="catalytic activity">
    <reaction evidence="1">
        <text>ATP + protein L-histidine = ADP + protein N-phospho-L-histidine.</text>
        <dbReference type="EC" id="2.7.13.3"/>
    </reaction>
</comment>
<dbReference type="Pfam" id="PF12833">
    <property type="entry name" value="HTH_18"/>
    <property type="match status" value="1"/>
</dbReference>
<dbReference type="Gene3D" id="1.10.287.130">
    <property type="match status" value="1"/>
</dbReference>
<dbReference type="InterPro" id="IPR004358">
    <property type="entry name" value="Sig_transdc_His_kin-like_C"/>
</dbReference>
<reference evidence="18" key="1">
    <citation type="submission" date="2016-10" db="EMBL/GenBank/DDBJ databases">
        <authorList>
            <person name="Varghese N."/>
            <person name="Submissions S."/>
        </authorList>
    </citation>
    <scope>NUCLEOTIDE SEQUENCE [LARGE SCALE GENOMIC DNA]</scope>
    <source>
        <strain evidence="18">Gh-48</strain>
    </source>
</reference>
<dbReference type="GO" id="GO:0043565">
    <property type="term" value="F:sequence-specific DNA binding"/>
    <property type="evidence" value="ECO:0007669"/>
    <property type="project" value="InterPro"/>
</dbReference>
<dbReference type="SUPFAM" id="SSF55874">
    <property type="entry name" value="ATPase domain of HSP90 chaperone/DNA topoisomerase II/histidine kinase"/>
    <property type="match status" value="1"/>
</dbReference>
<dbReference type="SUPFAM" id="SSF46689">
    <property type="entry name" value="Homeodomain-like"/>
    <property type="match status" value="1"/>
</dbReference>
<dbReference type="FunFam" id="3.30.565.10:FF:000037">
    <property type="entry name" value="Hybrid sensor histidine kinase/response regulator"/>
    <property type="match status" value="1"/>
</dbReference>
<dbReference type="InterPro" id="IPR036097">
    <property type="entry name" value="HisK_dim/P_sf"/>
</dbReference>
<evidence type="ECO:0000256" key="1">
    <source>
        <dbReference type="ARBA" id="ARBA00000085"/>
    </source>
</evidence>
<keyword evidence="9" id="KW-0805">Transcription regulation</keyword>
<dbReference type="InterPro" id="IPR018062">
    <property type="entry name" value="HTH_AraC-typ_CS"/>
</dbReference>
<dbReference type="PROSITE" id="PS51257">
    <property type="entry name" value="PROKAR_LIPOPROTEIN"/>
    <property type="match status" value="1"/>
</dbReference>
<dbReference type="PROSITE" id="PS50110">
    <property type="entry name" value="RESPONSE_REGULATORY"/>
    <property type="match status" value="1"/>
</dbReference>
<dbReference type="InterPro" id="IPR025997">
    <property type="entry name" value="SBP_2_dom"/>
</dbReference>
<proteinExistence type="predicted"/>
<dbReference type="SUPFAM" id="SSF53822">
    <property type="entry name" value="Periplasmic binding protein-like I"/>
    <property type="match status" value="1"/>
</dbReference>
<feature type="modified residue" description="4-aspartylphosphate" evidence="12">
    <location>
        <position position="727"/>
    </location>
</feature>
<dbReference type="RefSeq" id="WP_244281147.1">
    <property type="nucleotide sequence ID" value="NZ_FOCL01000016.1"/>
</dbReference>
<dbReference type="InterPro" id="IPR005467">
    <property type="entry name" value="His_kinase_dom"/>
</dbReference>
<dbReference type="SMART" id="SM00448">
    <property type="entry name" value="REC"/>
    <property type="match status" value="1"/>
</dbReference>
<dbReference type="SMART" id="SM00387">
    <property type="entry name" value="HATPase_c"/>
    <property type="match status" value="1"/>
</dbReference>
<keyword evidence="4" id="KW-0808">Transferase</keyword>
<dbReference type="Gene3D" id="3.30.565.10">
    <property type="entry name" value="Histidine kinase-like ATPase, C-terminal domain"/>
    <property type="match status" value="1"/>
</dbReference>
<evidence type="ECO:0000256" key="11">
    <source>
        <dbReference type="ARBA" id="ARBA00023163"/>
    </source>
</evidence>
<dbReference type="AlphaFoldDB" id="A0A1H8TKI2"/>
<dbReference type="EC" id="2.7.13.3" evidence="2"/>
<gene>
    <name evidence="17" type="ORF">SAMN05192574_11615</name>
</gene>
<dbReference type="Pfam" id="PF00512">
    <property type="entry name" value="HisKA"/>
    <property type="match status" value="1"/>
</dbReference>
<dbReference type="EMBL" id="FOCL01000016">
    <property type="protein sequence ID" value="SEO91296.1"/>
    <property type="molecule type" value="Genomic_DNA"/>
</dbReference>
<keyword evidence="6 17" id="KW-0418">Kinase</keyword>
<feature type="domain" description="Histidine kinase" evidence="15">
    <location>
        <begin position="415"/>
        <end position="630"/>
    </location>
</feature>
<dbReference type="Proteomes" id="UP000198942">
    <property type="component" value="Unassembled WGS sequence"/>
</dbReference>
<dbReference type="GO" id="GO:0003700">
    <property type="term" value="F:DNA-binding transcription factor activity"/>
    <property type="evidence" value="ECO:0007669"/>
    <property type="project" value="InterPro"/>
</dbReference>
<dbReference type="GO" id="GO:0000155">
    <property type="term" value="F:phosphorelay sensor kinase activity"/>
    <property type="evidence" value="ECO:0007669"/>
    <property type="project" value="InterPro"/>
</dbReference>
<keyword evidence="7" id="KW-0067">ATP-binding</keyword>
<evidence type="ECO:0000313" key="18">
    <source>
        <dbReference type="Proteomes" id="UP000198942"/>
    </source>
</evidence>
<keyword evidence="3 12" id="KW-0597">Phosphoprotein</keyword>
<dbReference type="CDD" id="cd06308">
    <property type="entry name" value="PBP1_sensor_kinase-like"/>
    <property type="match status" value="1"/>
</dbReference>
<dbReference type="SMART" id="SM00342">
    <property type="entry name" value="HTH_ARAC"/>
    <property type="match status" value="1"/>
</dbReference>
<dbReference type="Gene3D" id="1.10.10.60">
    <property type="entry name" value="Homeodomain-like"/>
    <property type="match status" value="1"/>
</dbReference>
<dbReference type="InterPro" id="IPR009057">
    <property type="entry name" value="Homeodomain-like_sf"/>
</dbReference>
<dbReference type="SUPFAM" id="SSF47384">
    <property type="entry name" value="Homodimeric domain of signal transducing histidine kinase"/>
    <property type="match status" value="1"/>
</dbReference>
<evidence type="ECO:0000256" key="2">
    <source>
        <dbReference type="ARBA" id="ARBA00012438"/>
    </source>
</evidence>
<sequence length="928" mass="103861">MAFFNKWHAENLLTGILLICFMVLIAAGCKKTDKTSQYTIGFSQCIGSDLWRRTMLDEMRMELSLHPDAQFVYADADGNSARQVEQVKKMLDDGIDLLIISPNEAQPLTGIVEQAYSKGIPVIVIDRKTSSALYTAYVGADNYQIGKMAGEYAGSILKGSGNIVEVMGLPGSSPAIERDRGFSDGLKKYTDITIAARVYGDWLKDSAKKQLIRIAPVIKNANVIFAHNDVMAHGTREVLDELKIRGVKVLGVDALPGNGGGLQMVASKNINASMIYPTGGKEAIMTAFRILNKESFARENLLQSVVIDSSNVQLMKMQWGKINSQQKDIERQQSLLEEQREVYNSQQLVLNVIVISLVLAIVFGGLAFYWLMENRKINKSLEVKNNEILQQRNQLIEMSAKAEVATEAKLQFFTNISHEFRTPLTLILSPVEDMMANEKLNLVAGKSLKLIHKNVYRLLRLVNQLIEYRKIEYDKQQINVSPNNIVEFAREIITSFQENAQKRNISISLLSDEQQIVVWYDVNLLDKVFFNVIANALKFTSDNGRIQVSFKRKENNSVDIAIQDNGIGMEAQETAHVFEQFYQAENSLSGGSGLGLALSKEIISLHQGSIDVVSKKWEGTTFIINLLLGNNHFDRDVQGHANTAQTDIEERAKVYVTDLAAPIAVADEGQTFGAPREQSILIIEDNKDLLNYLSEKLGTTYEIFTADNGISGLNETFERVPDLIISDVVLPGMSGKTLTVKLKTDIRTSHIPIILLTAQGSVEQQIDGITCMADAYIVKPFNFEYLFASVKNLIKSRVMLKEHFTSDVSKTTVPVSKALDKKFLNDFAGIVEQNLANENFNVDEICKLIGVSRIQLYRKVKALLGCSISDYILNRRLKKAKYLLMNESYPISEITYMVGFSTPNYFSTVFKAKYGCTPSEYKRKQQQT</sequence>
<keyword evidence="13" id="KW-0472">Membrane</keyword>
<evidence type="ECO:0000256" key="12">
    <source>
        <dbReference type="PROSITE-ProRule" id="PRU00169"/>
    </source>
</evidence>
<evidence type="ECO:0000259" key="14">
    <source>
        <dbReference type="PROSITE" id="PS01124"/>
    </source>
</evidence>
<evidence type="ECO:0000256" key="3">
    <source>
        <dbReference type="ARBA" id="ARBA00022553"/>
    </source>
</evidence>
<keyword evidence="11" id="KW-0804">Transcription</keyword>
<dbReference type="InterPro" id="IPR018060">
    <property type="entry name" value="HTH_AraC"/>
</dbReference>
<dbReference type="PANTHER" id="PTHR43547:SF2">
    <property type="entry name" value="HYBRID SIGNAL TRANSDUCTION HISTIDINE KINASE C"/>
    <property type="match status" value="1"/>
</dbReference>
<feature type="transmembrane region" description="Helical" evidence="13">
    <location>
        <begin position="12"/>
        <end position="29"/>
    </location>
</feature>
<dbReference type="InterPro" id="IPR011006">
    <property type="entry name" value="CheY-like_superfamily"/>
</dbReference>
<dbReference type="CDD" id="cd00082">
    <property type="entry name" value="HisKA"/>
    <property type="match status" value="1"/>
</dbReference>
<evidence type="ECO:0000259" key="15">
    <source>
        <dbReference type="PROSITE" id="PS50109"/>
    </source>
</evidence>
<name>A0A1H8TKI2_9SPHI</name>
<evidence type="ECO:0000256" key="4">
    <source>
        <dbReference type="ARBA" id="ARBA00022679"/>
    </source>
</evidence>
<keyword evidence="5" id="KW-0547">Nucleotide-binding</keyword>
<dbReference type="InterPro" id="IPR001789">
    <property type="entry name" value="Sig_transdc_resp-reg_receiver"/>
</dbReference>
<evidence type="ECO:0000256" key="6">
    <source>
        <dbReference type="ARBA" id="ARBA00022777"/>
    </source>
</evidence>
<dbReference type="PROSITE" id="PS50109">
    <property type="entry name" value="HIS_KIN"/>
    <property type="match status" value="1"/>
</dbReference>
<feature type="domain" description="Response regulatory" evidence="16">
    <location>
        <begin position="679"/>
        <end position="794"/>
    </location>
</feature>
<dbReference type="STRING" id="551995.SAMN05192574_11615"/>
<keyword evidence="18" id="KW-1185">Reference proteome</keyword>
<keyword evidence="8" id="KW-0902">Two-component regulatory system</keyword>
<dbReference type="Gene3D" id="3.40.50.2300">
    <property type="match status" value="3"/>
</dbReference>
<keyword evidence="13" id="KW-1133">Transmembrane helix</keyword>
<dbReference type="GO" id="GO:0005524">
    <property type="term" value="F:ATP binding"/>
    <property type="evidence" value="ECO:0007669"/>
    <property type="project" value="UniProtKB-KW"/>
</dbReference>
<evidence type="ECO:0000256" key="8">
    <source>
        <dbReference type="ARBA" id="ARBA00023012"/>
    </source>
</evidence>
<feature type="transmembrane region" description="Helical" evidence="13">
    <location>
        <begin position="348"/>
        <end position="372"/>
    </location>
</feature>
<keyword evidence="10" id="KW-0238">DNA-binding</keyword>
<dbReference type="SUPFAM" id="SSF52172">
    <property type="entry name" value="CheY-like"/>
    <property type="match status" value="1"/>
</dbReference>
<dbReference type="PRINTS" id="PR00344">
    <property type="entry name" value="BCTRLSENSOR"/>
</dbReference>
<evidence type="ECO:0000256" key="13">
    <source>
        <dbReference type="SAM" id="Phobius"/>
    </source>
</evidence>
<evidence type="ECO:0000256" key="9">
    <source>
        <dbReference type="ARBA" id="ARBA00023015"/>
    </source>
</evidence>
<evidence type="ECO:0000256" key="5">
    <source>
        <dbReference type="ARBA" id="ARBA00022741"/>
    </source>
</evidence>
<dbReference type="Pfam" id="PF00072">
    <property type="entry name" value="Response_reg"/>
    <property type="match status" value="1"/>
</dbReference>
<dbReference type="InterPro" id="IPR028082">
    <property type="entry name" value="Peripla_BP_I"/>
</dbReference>
<evidence type="ECO:0000259" key="16">
    <source>
        <dbReference type="PROSITE" id="PS50110"/>
    </source>
</evidence>
<keyword evidence="13" id="KW-0812">Transmembrane</keyword>